<name>A0ABD0YNK6_9HEMI</name>
<dbReference type="InterPro" id="IPR026784">
    <property type="entry name" value="Coact_PPARg"/>
</dbReference>
<sequence>MGIRDLQNFLESCQVEGSCVGVDLVRIARTAAQKWAKQIYKKGPHGSAKFSLVVDAECCLDRLYGGFFSDWVCGGQWNRVTTFLGQFVSSLNVASIEIVVFFNGCTEQSRTQEWIQAQLRNRHKISQVLRHLNNKGTPPPKVWWTPPCCLRPTLRMVLRNLNVPVVVTMDDHKQEVINCLSLDVMGVRMALWLE</sequence>
<dbReference type="Gene3D" id="3.40.50.1010">
    <property type="entry name" value="5'-nuclease"/>
    <property type="match status" value="1"/>
</dbReference>
<dbReference type="AlphaFoldDB" id="A0ABD0YNK6"/>
<keyword evidence="3" id="KW-1185">Reference proteome</keyword>
<accession>A0ABD0YNK6</accession>
<organism evidence="2 3">
    <name type="scientific">Ranatra chinensis</name>
    <dbReference type="NCBI Taxonomy" id="642074"/>
    <lineage>
        <taxon>Eukaryota</taxon>
        <taxon>Metazoa</taxon>
        <taxon>Ecdysozoa</taxon>
        <taxon>Arthropoda</taxon>
        <taxon>Hexapoda</taxon>
        <taxon>Insecta</taxon>
        <taxon>Pterygota</taxon>
        <taxon>Neoptera</taxon>
        <taxon>Paraneoptera</taxon>
        <taxon>Hemiptera</taxon>
        <taxon>Heteroptera</taxon>
        <taxon>Panheteroptera</taxon>
        <taxon>Nepomorpha</taxon>
        <taxon>Nepidae</taxon>
        <taxon>Ranatrinae</taxon>
        <taxon>Ranatra</taxon>
    </lineage>
</organism>
<evidence type="ECO:0000313" key="3">
    <source>
        <dbReference type="Proteomes" id="UP001558652"/>
    </source>
</evidence>
<dbReference type="PANTHER" id="PTHR15976">
    <property type="entry name" value="CONSTITUTIVE COACTIVATOR OF PEROXISOME PROLIFERATOR-ACTIVATED RECEPTOR GAMMA"/>
    <property type="match status" value="1"/>
</dbReference>
<reference evidence="2 3" key="1">
    <citation type="submission" date="2024-07" db="EMBL/GenBank/DDBJ databases">
        <title>Chromosome-level genome assembly of the water stick insect Ranatra chinensis (Heteroptera: Nepidae).</title>
        <authorList>
            <person name="Liu X."/>
        </authorList>
    </citation>
    <scope>NUCLEOTIDE SEQUENCE [LARGE SCALE GENOMIC DNA]</scope>
    <source>
        <strain evidence="2">Cailab_2021Rc</strain>
        <tissue evidence="2">Muscle</tissue>
    </source>
</reference>
<proteinExistence type="inferred from homology"/>
<comment type="caution">
    <text evidence="2">The sequence shown here is derived from an EMBL/GenBank/DDBJ whole genome shotgun (WGS) entry which is preliminary data.</text>
</comment>
<dbReference type="Proteomes" id="UP001558652">
    <property type="component" value="Unassembled WGS sequence"/>
</dbReference>
<protein>
    <submittedName>
        <fullName evidence="2">Uncharacterized protein</fullName>
    </submittedName>
</protein>
<comment type="similarity">
    <text evidence="1">Belongs to the constitutive coactivator of PPAR-gamma family.</text>
</comment>
<dbReference type="EMBL" id="JBFDAA010000017">
    <property type="protein sequence ID" value="KAL1116810.1"/>
    <property type="molecule type" value="Genomic_DNA"/>
</dbReference>
<dbReference type="InterPro" id="IPR029060">
    <property type="entry name" value="PIN-like_dom_sf"/>
</dbReference>
<dbReference type="SUPFAM" id="SSF88723">
    <property type="entry name" value="PIN domain-like"/>
    <property type="match status" value="1"/>
</dbReference>
<dbReference type="PANTHER" id="PTHR15976:SF16">
    <property type="entry name" value="ASTEROID DOMAIN-CONTAINING PROTEIN"/>
    <property type="match status" value="1"/>
</dbReference>
<evidence type="ECO:0000256" key="1">
    <source>
        <dbReference type="ARBA" id="ARBA00009495"/>
    </source>
</evidence>
<gene>
    <name evidence="2" type="ORF">AAG570_005280</name>
</gene>
<evidence type="ECO:0000313" key="2">
    <source>
        <dbReference type="EMBL" id="KAL1116810.1"/>
    </source>
</evidence>